<reference evidence="2 4" key="2">
    <citation type="submission" date="2018-03" db="EMBL/GenBank/DDBJ databases">
        <title>Diversity of bacteria associated with corn roots inoculated with woodland soils in Canada, and Description of Pseudomonas aylmerense sp. nov.</title>
        <authorList>
            <person name="Tambong J.T."/>
            <person name="Xu R."/>
            <person name="Tchagang C."/>
        </authorList>
    </citation>
    <scope>NUCLEOTIDE SEQUENCE [LARGE SCALE GENOMIC DNA]</scope>
    <source>
        <strain evidence="2 4">S1E44</strain>
    </source>
</reference>
<comment type="caution">
    <text evidence="2">The sequence shown here is derived from an EMBL/GenBank/DDBJ whole genome shotgun (WGS) entry which is preliminary data.</text>
</comment>
<gene>
    <name evidence="1" type="ORF">BBG20_17400</name>
    <name evidence="2" type="ORF">C9382_27455</name>
</gene>
<evidence type="ECO:0000313" key="3">
    <source>
        <dbReference type="Proteomes" id="UP000095081"/>
    </source>
</evidence>
<proteinExistence type="predicted"/>
<dbReference type="AlphaFoldDB" id="A0A2T4FMW7"/>
<sequence length="218" mass="23717">MSFGIEFSNNDDVVVLDSEFARLVTLDRGTWSGNGSGVFVPFAKVINSVEPPLVFVRLNQSNTLCFCLITGSAGAWTGFSFRGISGVGTSGAWFAAAFKSEPTARYGFRIWDATSKLLFDSGTPAAQFTRTITGWSYLGAEQTSQGVFRLSWTAYSPLNIGDYMLLNNIAMDIAGSTSRQGNMYAVWDYGNNRLVMQVIGVDIQTSLYTPVVFAKPIS</sequence>
<evidence type="ECO:0000313" key="2">
    <source>
        <dbReference type="EMBL" id="PTC24771.1"/>
    </source>
</evidence>
<dbReference type="OrthoDB" id="7007207at2"/>
<dbReference type="Proteomes" id="UP000240571">
    <property type="component" value="Unassembled WGS sequence"/>
</dbReference>
<evidence type="ECO:0000313" key="4">
    <source>
        <dbReference type="Proteomes" id="UP000240571"/>
    </source>
</evidence>
<dbReference type="Proteomes" id="UP000095081">
    <property type="component" value="Unassembled WGS sequence"/>
</dbReference>
<protein>
    <submittedName>
        <fullName evidence="2">Uncharacterized protein</fullName>
    </submittedName>
</protein>
<evidence type="ECO:0000313" key="1">
    <source>
        <dbReference type="EMBL" id="OCW24854.1"/>
    </source>
</evidence>
<accession>A0A2T4FMW7</accession>
<dbReference type="RefSeq" id="WP_065905490.1">
    <property type="nucleotide sequence ID" value="NZ_MAUE01000025.1"/>
</dbReference>
<reference evidence="1 3" key="1">
    <citation type="submission" date="2016-06" db="EMBL/GenBank/DDBJ databases">
        <title>Draft genome sequence of Pseudomonas sp. S1E40, a novel strain antagonistic activity to fungal plant pathogen.</title>
        <authorList>
            <person name="Tambong J.T."/>
            <person name="Tchagang C."/>
            <person name="Xu R."/>
        </authorList>
    </citation>
    <scope>NUCLEOTIDE SEQUENCE [LARGE SCALE GENOMIC DNA]</scope>
    <source>
        <strain evidence="1 3">S1E40</strain>
    </source>
</reference>
<dbReference type="EMBL" id="PYWW01000055">
    <property type="protein sequence ID" value="PTC24771.1"/>
    <property type="molecule type" value="Genomic_DNA"/>
</dbReference>
<dbReference type="EMBL" id="MAUE01000025">
    <property type="protein sequence ID" value="OCW24854.1"/>
    <property type="molecule type" value="Genomic_DNA"/>
</dbReference>
<organism evidence="2 4">
    <name type="scientific">Pseudomonas aylmerensis</name>
    <dbReference type="NCBI Taxonomy" id="1869229"/>
    <lineage>
        <taxon>Bacteria</taxon>
        <taxon>Pseudomonadati</taxon>
        <taxon>Pseudomonadota</taxon>
        <taxon>Gammaproteobacteria</taxon>
        <taxon>Pseudomonadales</taxon>
        <taxon>Pseudomonadaceae</taxon>
        <taxon>Pseudomonas</taxon>
    </lineage>
</organism>
<name>A0A2T4FMW7_9PSED</name>
<keyword evidence="3" id="KW-1185">Reference proteome</keyword>